<dbReference type="InterPro" id="IPR011992">
    <property type="entry name" value="EF-hand-dom_pair"/>
</dbReference>
<evidence type="ECO:0000313" key="5">
    <source>
        <dbReference type="Proteomes" id="UP000245207"/>
    </source>
</evidence>
<dbReference type="PROSITE" id="PS50222">
    <property type="entry name" value="EF_HAND_2"/>
    <property type="match status" value="3"/>
</dbReference>
<evidence type="ECO:0000256" key="2">
    <source>
        <dbReference type="ARBA" id="ARBA00022837"/>
    </source>
</evidence>
<accession>A0A2U1LLA2</accession>
<dbReference type="Pfam" id="PF13499">
    <property type="entry name" value="EF-hand_7"/>
    <property type="match status" value="1"/>
</dbReference>
<comment type="caution">
    <text evidence="4">The sequence shown here is derived from an EMBL/GenBank/DDBJ whole genome shotgun (WGS) entry which is preliminary data.</text>
</comment>
<dbReference type="SMART" id="SM00054">
    <property type="entry name" value="EFh"/>
    <property type="match status" value="3"/>
</dbReference>
<dbReference type="PROSITE" id="PS00018">
    <property type="entry name" value="EF_HAND_1"/>
    <property type="match status" value="2"/>
</dbReference>
<dbReference type="OrthoDB" id="26525at2759"/>
<feature type="domain" description="EF-hand" evidence="3">
    <location>
        <begin position="113"/>
        <end position="143"/>
    </location>
</feature>
<gene>
    <name evidence="4" type="ORF">CTI12_AA478810</name>
</gene>
<evidence type="ECO:0000259" key="3">
    <source>
        <dbReference type="PROSITE" id="PS50222"/>
    </source>
</evidence>
<proteinExistence type="predicted"/>
<dbReference type="Proteomes" id="UP000245207">
    <property type="component" value="Unassembled WGS sequence"/>
</dbReference>
<dbReference type="CDD" id="cd00051">
    <property type="entry name" value="EFh"/>
    <property type="match status" value="1"/>
</dbReference>
<protein>
    <submittedName>
        <fullName evidence="4">Calcium-binding EF-hand family protein</fullName>
    </submittedName>
</protein>
<keyword evidence="5" id="KW-1185">Reference proteome</keyword>
<dbReference type="InterPro" id="IPR050145">
    <property type="entry name" value="Centrin_CML-like"/>
</dbReference>
<dbReference type="SUPFAM" id="SSF47473">
    <property type="entry name" value="EF-hand"/>
    <property type="match status" value="1"/>
</dbReference>
<feature type="domain" description="EF-hand" evidence="3">
    <location>
        <begin position="2"/>
        <end position="37"/>
    </location>
</feature>
<dbReference type="InterPro" id="IPR002048">
    <property type="entry name" value="EF_hand_dom"/>
</dbReference>
<keyword evidence="2" id="KW-0106">Calcium</keyword>
<dbReference type="EMBL" id="PKPP01008788">
    <property type="protein sequence ID" value="PWA49780.1"/>
    <property type="molecule type" value="Genomic_DNA"/>
</dbReference>
<feature type="domain" description="EF-hand" evidence="3">
    <location>
        <begin position="77"/>
        <end position="112"/>
    </location>
</feature>
<dbReference type="STRING" id="35608.A0A2U1LLA2"/>
<name>A0A2U1LLA2_ARTAN</name>
<dbReference type="Pfam" id="PF13202">
    <property type="entry name" value="EF-hand_5"/>
    <property type="match status" value="1"/>
</dbReference>
<reference evidence="4 5" key="1">
    <citation type="journal article" date="2018" name="Mol. Plant">
        <title>The genome of Artemisia annua provides insight into the evolution of Asteraceae family and artemisinin biosynthesis.</title>
        <authorList>
            <person name="Shen Q."/>
            <person name="Zhang L."/>
            <person name="Liao Z."/>
            <person name="Wang S."/>
            <person name="Yan T."/>
            <person name="Shi P."/>
            <person name="Liu M."/>
            <person name="Fu X."/>
            <person name="Pan Q."/>
            <person name="Wang Y."/>
            <person name="Lv Z."/>
            <person name="Lu X."/>
            <person name="Zhang F."/>
            <person name="Jiang W."/>
            <person name="Ma Y."/>
            <person name="Chen M."/>
            <person name="Hao X."/>
            <person name="Li L."/>
            <person name="Tang Y."/>
            <person name="Lv G."/>
            <person name="Zhou Y."/>
            <person name="Sun X."/>
            <person name="Brodelius P.E."/>
            <person name="Rose J.K.C."/>
            <person name="Tang K."/>
        </authorList>
    </citation>
    <scope>NUCLEOTIDE SEQUENCE [LARGE SCALE GENOMIC DNA]</scope>
    <source>
        <strain evidence="5">cv. Huhao1</strain>
        <tissue evidence="4">Leaf</tissue>
    </source>
</reference>
<dbReference type="FunFam" id="1.10.238.10:FF:000001">
    <property type="entry name" value="Calmodulin 1"/>
    <property type="match status" value="1"/>
</dbReference>
<dbReference type="PANTHER" id="PTHR23050">
    <property type="entry name" value="CALCIUM BINDING PROTEIN"/>
    <property type="match status" value="1"/>
</dbReference>
<sequence length="143" mass="16305">MSRSNDYKRVFDHFDEDNNGMVSPSELHRRVGIICHEQVLIEDVQVLVDSLHGNKVGGHELGFDDFVSLMESDNDDDKVEDLRKAFRLYENDGTDCITPKSLNRMLDRLGESRSVDECAGMINQFDLNGDGVLNFDEFKAMML</sequence>
<keyword evidence="1" id="KW-0677">Repeat</keyword>
<organism evidence="4 5">
    <name type="scientific">Artemisia annua</name>
    <name type="common">Sweet wormwood</name>
    <dbReference type="NCBI Taxonomy" id="35608"/>
    <lineage>
        <taxon>Eukaryota</taxon>
        <taxon>Viridiplantae</taxon>
        <taxon>Streptophyta</taxon>
        <taxon>Embryophyta</taxon>
        <taxon>Tracheophyta</taxon>
        <taxon>Spermatophyta</taxon>
        <taxon>Magnoliopsida</taxon>
        <taxon>eudicotyledons</taxon>
        <taxon>Gunneridae</taxon>
        <taxon>Pentapetalae</taxon>
        <taxon>asterids</taxon>
        <taxon>campanulids</taxon>
        <taxon>Asterales</taxon>
        <taxon>Asteraceae</taxon>
        <taxon>Asteroideae</taxon>
        <taxon>Anthemideae</taxon>
        <taxon>Artemisiinae</taxon>
        <taxon>Artemisia</taxon>
    </lineage>
</organism>
<dbReference type="Gene3D" id="1.10.238.10">
    <property type="entry name" value="EF-hand"/>
    <property type="match status" value="2"/>
</dbReference>
<dbReference type="InterPro" id="IPR018247">
    <property type="entry name" value="EF_Hand_1_Ca_BS"/>
</dbReference>
<dbReference type="AlphaFoldDB" id="A0A2U1LLA2"/>
<evidence type="ECO:0000313" key="4">
    <source>
        <dbReference type="EMBL" id="PWA49780.1"/>
    </source>
</evidence>
<evidence type="ECO:0000256" key="1">
    <source>
        <dbReference type="ARBA" id="ARBA00022737"/>
    </source>
</evidence>
<dbReference type="GO" id="GO:0005509">
    <property type="term" value="F:calcium ion binding"/>
    <property type="evidence" value="ECO:0007669"/>
    <property type="project" value="InterPro"/>
</dbReference>